<reference evidence="3 4" key="1">
    <citation type="submission" date="2021-11" db="EMBL/GenBank/DDBJ databases">
        <title>Black yeast isolated from Biological Soil Crust.</title>
        <authorList>
            <person name="Kurbessoian T."/>
        </authorList>
    </citation>
    <scope>NUCLEOTIDE SEQUENCE [LARGE SCALE GENOMIC DNA]</scope>
    <source>
        <strain evidence="3 4">CCFEE 5522</strain>
    </source>
</reference>
<dbReference type="Gene3D" id="1.10.238.10">
    <property type="entry name" value="EF-hand"/>
    <property type="match status" value="1"/>
</dbReference>
<feature type="region of interest" description="Disordered" evidence="1">
    <location>
        <begin position="932"/>
        <end position="992"/>
    </location>
</feature>
<gene>
    <name evidence="3" type="ORF">LTR36_004051</name>
</gene>
<dbReference type="InterPro" id="IPR011992">
    <property type="entry name" value="EF-hand-dom_pair"/>
</dbReference>
<dbReference type="Gene3D" id="1.10.472.80">
    <property type="entry name" value="Ypt/Rab-GAP domain of gyp1p, domain 3"/>
    <property type="match status" value="1"/>
</dbReference>
<evidence type="ECO:0000313" key="4">
    <source>
        <dbReference type="Proteomes" id="UP001324427"/>
    </source>
</evidence>
<dbReference type="PANTHER" id="PTHR47219">
    <property type="entry name" value="RAB GTPASE-ACTIVATING PROTEIN 1-LIKE"/>
    <property type="match status" value="1"/>
</dbReference>
<feature type="region of interest" description="Disordered" evidence="1">
    <location>
        <begin position="61"/>
        <end position="82"/>
    </location>
</feature>
<dbReference type="PROSITE" id="PS50086">
    <property type="entry name" value="TBC_RABGAP"/>
    <property type="match status" value="1"/>
</dbReference>
<feature type="region of interest" description="Disordered" evidence="1">
    <location>
        <begin position="1134"/>
        <end position="1216"/>
    </location>
</feature>
<feature type="compositionally biased region" description="Acidic residues" evidence="1">
    <location>
        <begin position="932"/>
        <end position="941"/>
    </location>
</feature>
<feature type="compositionally biased region" description="Low complexity" evidence="1">
    <location>
        <begin position="1162"/>
        <end position="1172"/>
    </location>
</feature>
<feature type="compositionally biased region" description="Basic and acidic residues" evidence="1">
    <location>
        <begin position="72"/>
        <end position="82"/>
    </location>
</feature>
<dbReference type="GO" id="GO:0031267">
    <property type="term" value="F:small GTPase binding"/>
    <property type="evidence" value="ECO:0007669"/>
    <property type="project" value="TreeGrafter"/>
</dbReference>
<dbReference type="GO" id="GO:0005096">
    <property type="term" value="F:GTPase activator activity"/>
    <property type="evidence" value="ECO:0007669"/>
    <property type="project" value="TreeGrafter"/>
</dbReference>
<dbReference type="FunFam" id="1.10.472.80:FF:000021">
    <property type="entry name" value="GTPase activating protein (Gyp2)"/>
    <property type="match status" value="1"/>
</dbReference>
<feature type="domain" description="Rab-GAP TBC" evidence="2">
    <location>
        <begin position="328"/>
        <end position="516"/>
    </location>
</feature>
<accession>A0AAV9JHD1</accession>
<dbReference type="InterPro" id="IPR050302">
    <property type="entry name" value="Rab_GAP_TBC_domain"/>
</dbReference>
<proteinExistence type="predicted"/>
<dbReference type="SUPFAM" id="SSF47923">
    <property type="entry name" value="Ypt/Rab-GAP domain of gyp1p"/>
    <property type="match status" value="2"/>
</dbReference>
<feature type="compositionally biased region" description="Gly residues" evidence="1">
    <location>
        <begin position="738"/>
        <end position="748"/>
    </location>
</feature>
<dbReference type="Pfam" id="PF00566">
    <property type="entry name" value="RabGAP-TBC"/>
    <property type="match status" value="1"/>
</dbReference>
<dbReference type="EMBL" id="JAVFHQ010000023">
    <property type="protein sequence ID" value="KAK4544802.1"/>
    <property type="molecule type" value="Genomic_DNA"/>
</dbReference>
<dbReference type="Gene3D" id="1.10.8.270">
    <property type="entry name" value="putative rabgap domain of human tbc1 domain family member 14 like domains"/>
    <property type="match status" value="1"/>
</dbReference>
<feature type="compositionally biased region" description="Polar residues" evidence="1">
    <location>
        <begin position="972"/>
        <end position="988"/>
    </location>
</feature>
<feature type="compositionally biased region" description="Acidic residues" evidence="1">
    <location>
        <begin position="1145"/>
        <end position="1156"/>
    </location>
</feature>
<dbReference type="InterPro" id="IPR035969">
    <property type="entry name" value="Rab-GAP_TBC_sf"/>
</dbReference>
<dbReference type="SUPFAM" id="SSF47473">
    <property type="entry name" value="EF-hand"/>
    <property type="match status" value="1"/>
</dbReference>
<evidence type="ECO:0000259" key="2">
    <source>
        <dbReference type="PROSITE" id="PS50086"/>
    </source>
</evidence>
<evidence type="ECO:0000256" key="1">
    <source>
        <dbReference type="SAM" id="MobiDB-lite"/>
    </source>
</evidence>
<organism evidence="3 4">
    <name type="scientific">Oleoguttula mirabilis</name>
    <dbReference type="NCBI Taxonomy" id="1507867"/>
    <lineage>
        <taxon>Eukaryota</taxon>
        <taxon>Fungi</taxon>
        <taxon>Dikarya</taxon>
        <taxon>Ascomycota</taxon>
        <taxon>Pezizomycotina</taxon>
        <taxon>Dothideomycetes</taxon>
        <taxon>Dothideomycetidae</taxon>
        <taxon>Mycosphaerellales</taxon>
        <taxon>Teratosphaeriaceae</taxon>
        <taxon>Oleoguttula</taxon>
    </lineage>
</organism>
<dbReference type="FunFam" id="1.10.8.270:FF:000015">
    <property type="entry name" value="GTPase activating protein (Gyp2)"/>
    <property type="match status" value="1"/>
</dbReference>
<feature type="region of interest" description="Disordered" evidence="1">
    <location>
        <begin position="255"/>
        <end position="281"/>
    </location>
</feature>
<evidence type="ECO:0000313" key="3">
    <source>
        <dbReference type="EMBL" id="KAK4544802.1"/>
    </source>
</evidence>
<dbReference type="Proteomes" id="UP001324427">
    <property type="component" value="Unassembled WGS sequence"/>
</dbReference>
<keyword evidence="4" id="KW-1185">Reference proteome</keyword>
<sequence length="1216" mass="130404">MFLSNLVQRAQQYIDTSLPSAPLLSSSTTASSTRPDKAQLFRHQFRLPDSQTPLYEITAELTLPTTKGASTPDDKGPKSWDKSNWDHAQGGQTHYVGQLHLSESFLCFSTVNTSFVNTASTSASSAFTGRTNGTGPAGNGFTLPLCAVRRVERLHTQSYLFALSITTWNGFDPGSGGGAGAGSQAGRKAAGAPAPPKLTVQLEGSRQQCERFCDGLKKGLRQGIKEVDGMRTVAKECFSDFFLSSAFDEDAATMAKKAEEEEGGGGEAGKRTPPAPDTGLGQIFKYPGNSRKLRDRSKMRLWHEYLHQNGRNVTLVRQPDFHRLIRVGLPNLLRGEIWCLTSGSFYLQLQKPQLYAQTLAKYAGRPSLAIEEIEKDLNRSLPEYAGFQSEEGIGRLRRVLTAYSWVDAEVGYCQAMNIVVAALLIYLSEQQAFYLLTTLCARLLPGYYSQTMYGTLLDQRVLESLVQRTMPILWDHLVKNDVQLSVVSLPWFLSLYINSMPLIFAFRVLDVFFLEGAKVLFQVGLAILRINGEELLDATDDGAFINVLKSYFTRLGESAHPLSSNPKHRAITNFQALMVVAFKEFDGITQGTISEQRSKLKGGVMENIESFAKRTSIRNLGPEAKKLSANDLGFLYDRFYAVLYERQQRAQIAQAEAGRRAKAARTRAKVTEVMTGGPANANVTAQPEMGRVALGAASSTTMEYDAFREFLAGVARWAVTDSPSSPVKEDSASQQRSNGGGGGGYFSNTLGRGGGKSLPAAAAGPWGTGPEPADHDFLRRLFRKWCGDGDGDGKAGGLSLQNVVYGLAPIKGNRDIMSSISYFFELYDDEGCGKVDREGILRISEALLFLSRRGVEGGASPAQSIVAGGGGGGLENNVGVGGKMSSKDEQFLGAVSAFIRRCFEYADPDHPSRQQRDVEKVVVEGVDLLGLDEEEEEEEEQQNPPPPTDPELTHPLATPPPTTPATDASILSRPSPNTFGQHTPSTPKQHAAANAALDPASPVHITLPTFRMLVLADETLESFFDSGFANSFHLADAPLPSSTVTSPAYLGLQQNAATAGAAPSSLFVGNGPVGNNGFAGGPSIPVPVISPGGAGAGVVGPGTGLRGMLDNIVTDGMRVAADVRRRMDEAQRELDRGAAVRGGMEEDEDEEEEGEDFGGVGDLLEGAEADAGASGGSKVGGERLGSGTLLDGPLVQEPVQAGKSGAEVGKSTVFER</sequence>
<feature type="region of interest" description="Disordered" evidence="1">
    <location>
        <begin position="176"/>
        <end position="196"/>
    </location>
</feature>
<protein>
    <recommendedName>
        <fullName evidence="2">Rab-GAP TBC domain-containing protein</fullName>
    </recommendedName>
</protein>
<dbReference type="InterPro" id="IPR000195">
    <property type="entry name" value="Rab-GAP-TBC_dom"/>
</dbReference>
<dbReference type="PANTHER" id="PTHR47219:SF20">
    <property type="entry name" value="TBC1 DOMAIN FAMILY MEMBER 2B"/>
    <property type="match status" value="1"/>
</dbReference>
<feature type="region of interest" description="Disordered" evidence="1">
    <location>
        <begin position="722"/>
        <end position="748"/>
    </location>
</feature>
<dbReference type="AlphaFoldDB" id="A0AAV9JHD1"/>
<comment type="caution">
    <text evidence="3">The sequence shown here is derived from an EMBL/GenBank/DDBJ whole genome shotgun (WGS) entry which is preliminary data.</text>
</comment>
<dbReference type="SMART" id="SM00164">
    <property type="entry name" value="TBC"/>
    <property type="match status" value="1"/>
</dbReference>
<feature type="compositionally biased region" description="Gly residues" evidence="1">
    <location>
        <begin position="1173"/>
        <end position="1184"/>
    </location>
</feature>
<name>A0AAV9JHD1_9PEZI</name>